<feature type="signal peptide" evidence="1">
    <location>
        <begin position="1"/>
        <end position="20"/>
    </location>
</feature>
<proteinExistence type="predicted"/>
<feature type="chain" id="PRO_5046645202" evidence="1">
    <location>
        <begin position="21"/>
        <end position="83"/>
    </location>
</feature>
<dbReference type="Proteomes" id="UP001529491">
    <property type="component" value="Chromosome"/>
</dbReference>
<keyword evidence="3" id="KW-1185">Reference proteome</keyword>
<name>A0ABZ0K400_9GAMM</name>
<protein>
    <submittedName>
        <fullName evidence="2">Uncharacterized protein</fullName>
    </submittedName>
</protein>
<organism evidence="2 3">
    <name type="scientific">Shewanella youngdeokensis</name>
    <dbReference type="NCBI Taxonomy" id="2999068"/>
    <lineage>
        <taxon>Bacteria</taxon>
        <taxon>Pseudomonadati</taxon>
        <taxon>Pseudomonadota</taxon>
        <taxon>Gammaproteobacteria</taxon>
        <taxon>Alteromonadales</taxon>
        <taxon>Shewanellaceae</taxon>
        <taxon>Shewanella</taxon>
    </lineage>
</organism>
<sequence>MMKQVIAFICMVFVSSSAWSCGGDVDLSIPHIHDDEAFMDAAKQSKHAAPKTISIADIFGGQLSQEHKAGHGAEHKNGHSHKH</sequence>
<keyword evidence="1" id="KW-0732">Signal</keyword>
<accession>A0ABZ0K400</accession>
<gene>
    <name evidence="2" type="ORF">RGE70_07265</name>
</gene>
<dbReference type="RefSeq" id="WP_310470825.1">
    <property type="nucleotide sequence ID" value="NZ_CP136522.1"/>
</dbReference>
<reference evidence="2 3" key="1">
    <citation type="submission" date="2023-10" db="EMBL/GenBank/DDBJ databases">
        <title>Complete genome sequence of Shewanella sp. DAU334.</title>
        <authorList>
            <person name="Lee Y.-S."/>
            <person name="Jeong H.-R."/>
            <person name="Hwang E.-J."/>
            <person name="Choi Y.-L."/>
            <person name="Kim G.-D."/>
        </authorList>
    </citation>
    <scope>NUCLEOTIDE SEQUENCE [LARGE SCALE GENOMIC DNA]</scope>
    <source>
        <strain evidence="2 3">DAU334</strain>
    </source>
</reference>
<evidence type="ECO:0000313" key="2">
    <source>
        <dbReference type="EMBL" id="WOT06550.1"/>
    </source>
</evidence>
<evidence type="ECO:0000256" key="1">
    <source>
        <dbReference type="SAM" id="SignalP"/>
    </source>
</evidence>
<dbReference type="EMBL" id="CP136522">
    <property type="protein sequence ID" value="WOT06550.1"/>
    <property type="molecule type" value="Genomic_DNA"/>
</dbReference>
<evidence type="ECO:0000313" key="3">
    <source>
        <dbReference type="Proteomes" id="UP001529491"/>
    </source>
</evidence>